<dbReference type="GO" id="GO:0009279">
    <property type="term" value="C:cell outer membrane"/>
    <property type="evidence" value="ECO:0007669"/>
    <property type="project" value="UniProtKB-SubCell"/>
</dbReference>
<evidence type="ECO:0000256" key="5">
    <source>
        <dbReference type="ARBA" id="ARBA00023237"/>
    </source>
</evidence>
<feature type="domain" description="RagB/SusD" evidence="6">
    <location>
        <begin position="318"/>
        <end position="482"/>
    </location>
</feature>
<dbReference type="eggNOG" id="COG0702">
    <property type="taxonomic scope" value="Bacteria"/>
</dbReference>
<evidence type="ECO:0000313" key="9">
    <source>
        <dbReference type="Proteomes" id="UP000014174"/>
    </source>
</evidence>
<proteinExistence type="inferred from homology"/>
<evidence type="ECO:0000256" key="2">
    <source>
        <dbReference type="ARBA" id="ARBA00006275"/>
    </source>
</evidence>
<evidence type="ECO:0000259" key="6">
    <source>
        <dbReference type="Pfam" id="PF07980"/>
    </source>
</evidence>
<dbReference type="InterPro" id="IPR033985">
    <property type="entry name" value="SusD-like_N"/>
</dbReference>
<dbReference type="EMBL" id="AQPN01000145">
    <property type="protein sequence ID" value="EOR92695.1"/>
    <property type="molecule type" value="Genomic_DNA"/>
</dbReference>
<dbReference type="Pfam" id="PF07980">
    <property type="entry name" value="SusD_RagB"/>
    <property type="match status" value="1"/>
</dbReference>
<comment type="subcellular location">
    <subcellularLocation>
        <location evidence="1">Cell outer membrane</location>
    </subcellularLocation>
</comment>
<sequence length="482" mass="53948">MSSAAMYGDALFNQIGAGTDEHFRSAVSSTTGVWVNNFDYTNLDVNNLWQQCYIGIERANSLIVNINIPEMDETNRQAILGEALFLRSYYYFLLVSYYGGVPLKLEPTTNINTISIPRATDKEVYTQIISDMTEAEGKVLTLVQLGHASRVGKTTVQGVLARVCLTMAGFPVQDESKYAEALSWAKKVKASGEHSLLTEIVGTPDGDNNSGYSQVFVNEAQDKYDVHEAMWESEQKGNRADGYVSNGRIGNNIGIKFTGSNFADTGYCYGNLRITERLYRLYGNGDLRRDWNCGKFTYDANAKRTYLAASKIYDRNAAKWRRSYETLYPKDKNYTPINFPLLRYSDVLLMLAEADNEVNSNPSAEAYEAVNMVRRRAYKLPINTANALADIPAGLSQLNFRTMIQDERSRELCFESLRRLDLIRWGIYVSRMKEVATQFTASAGSYAYGAIAGNNTAERHVLFPIPSGEISVNKAATQNPGW</sequence>
<keyword evidence="5" id="KW-0998">Cell outer membrane</keyword>
<dbReference type="Proteomes" id="UP000014174">
    <property type="component" value="Unassembled WGS sequence"/>
</dbReference>
<comment type="caution">
    <text evidence="8">The sequence shown here is derived from an EMBL/GenBank/DDBJ whole genome shotgun (WGS) entry which is preliminary data.</text>
</comment>
<dbReference type="Pfam" id="PF14322">
    <property type="entry name" value="SusD-like_3"/>
    <property type="match status" value="1"/>
</dbReference>
<dbReference type="PATRIC" id="fig|1150600.3.peg.4164"/>
<reference evidence="8 9" key="1">
    <citation type="journal article" date="2013" name="Genome Announc.">
        <title>Draft Genome Sequence of Arcticibacter svalbardensis Strain MN12-7T, a Member of the Family Sphingobacteriaceae Isolated from an Arctic Soil Sample.</title>
        <authorList>
            <person name="Shivaji S."/>
            <person name="Ara S."/>
            <person name="Prasad S."/>
            <person name="Manasa B.P."/>
            <person name="Begum Z."/>
            <person name="Singh A."/>
            <person name="Kumar Pinnaka A."/>
        </authorList>
    </citation>
    <scope>NUCLEOTIDE SEQUENCE [LARGE SCALE GENOMIC DNA]</scope>
    <source>
        <strain evidence="8 9">MN12-7</strain>
    </source>
</reference>
<dbReference type="AlphaFoldDB" id="R9GMF6"/>
<evidence type="ECO:0000313" key="8">
    <source>
        <dbReference type="EMBL" id="EOR92695.1"/>
    </source>
</evidence>
<evidence type="ECO:0000256" key="4">
    <source>
        <dbReference type="ARBA" id="ARBA00023136"/>
    </source>
</evidence>
<name>R9GMF6_9SPHI</name>
<dbReference type="CDD" id="cd08977">
    <property type="entry name" value="SusD"/>
    <property type="match status" value="1"/>
</dbReference>
<protein>
    <submittedName>
        <fullName evidence="8">Putative outer membrane protein</fullName>
    </submittedName>
</protein>
<evidence type="ECO:0000256" key="1">
    <source>
        <dbReference type="ARBA" id="ARBA00004442"/>
    </source>
</evidence>
<gene>
    <name evidence="8" type="ORF">ADIARSV_4207</name>
</gene>
<keyword evidence="9" id="KW-1185">Reference proteome</keyword>
<keyword evidence="4" id="KW-0472">Membrane</keyword>
<dbReference type="InterPro" id="IPR012944">
    <property type="entry name" value="SusD_RagB_dom"/>
</dbReference>
<dbReference type="Gene3D" id="1.25.40.390">
    <property type="match status" value="1"/>
</dbReference>
<evidence type="ECO:0000259" key="7">
    <source>
        <dbReference type="Pfam" id="PF14322"/>
    </source>
</evidence>
<dbReference type="SUPFAM" id="SSF48452">
    <property type="entry name" value="TPR-like"/>
    <property type="match status" value="1"/>
</dbReference>
<dbReference type="STRING" id="1150600.ADIARSV_4207"/>
<dbReference type="InterPro" id="IPR011990">
    <property type="entry name" value="TPR-like_helical_dom_sf"/>
</dbReference>
<comment type="similarity">
    <text evidence="2">Belongs to the SusD family.</text>
</comment>
<accession>R9GMF6</accession>
<evidence type="ECO:0000256" key="3">
    <source>
        <dbReference type="ARBA" id="ARBA00022729"/>
    </source>
</evidence>
<organism evidence="8 9">
    <name type="scientific">Arcticibacter svalbardensis MN12-7</name>
    <dbReference type="NCBI Taxonomy" id="1150600"/>
    <lineage>
        <taxon>Bacteria</taxon>
        <taxon>Pseudomonadati</taxon>
        <taxon>Bacteroidota</taxon>
        <taxon>Sphingobacteriia</taxon>
        <taxon>Sphingobacteriales</taxon>
        <taxon>Sphingobacteriaceae</taxon>
        <taxon>Arcticibacter</taxon>
    </lineage>
</organism>
<feature type="domain" description="SusD-like N-terminal" evidence="7">
    <location>
        <begin position="33"/>
        <end position="165"/>
    </location>
</feature>
<keyword evidence="3" id="KW-0732">Signal</keyword>